<comment type="subcellular location">
    <subcellularLocation>
        <location evidence="2">Mitochondrion inner membrane</location>
        <topology evidence="2">Peripheral membrane protein</topology>
        <orientation evidence="2">Matrix side</orientation>
    </subcellularLocation>
</comment>
<name>A0A9P6E240_9AGAM</name>
<feature type="region of interest" description="Disordered" evidence="19">
    <location>
        <begin position="20"/>
        <end position="62"/>
    </location>
</feature>
<keyword evidence="10" id="KW-0548">Nucleotidyltransferase</keyword>
<evidence type="ECO:0000256" key="8">
    <source>
        <dbReference type="ARBA" id="ARBA00022516"/>
    </source>
</evidence>
<keyword evidence="11" id="KW-0999">Mitochondrion inner membrane</keyword>
<evidence type="ECO:0000256" key="7">
    <source>
        <dbReference type="ARBA" id="ARBA00018337"/>
    </source>
</evidence>
<protein>
    <recommendedName>
        <fullName evidence="7">Phosphatidate cytidylyltransferase, mitochondrial</fullName>
        <ecNumber evidence="6">2.7.7.41</ecNumber>
    </recommendedName>
    <alternativeName>
        <fullName evidence="18">CDP-diacylglycerol synthase</fullName>
    </alternativeName>
</protein>
<evidence type="ECO:0000256" key="3">
    <source>
        <dbReference type="ARBA" id="ARBA00005119"/>
    </source>
</evidence>
<evidence type="ECO:0000256" key="12">
    <source>
        <dbReference type="ARBA" id="ARBA00022842"/>
    </source>
</evidence>
<evidence type="ECO:0000256" key="13">
    <source>
        <dbReference type="ARBA" id="ARBA00023098"/>
    </source>
</evidence>
<evidence type="ECO:0000256" key="11">
    <source>
        <dbReference type="ARBA" id="ARBA00022792"/>
    </source>
</evidence>
<evidence type="ECO:0000256" key="5">
    <source>
        <dbReference type="ARBA" id="ARBA00005458"/>
    </source>
</evidence>
<dbReference type="PANTHER" id="PTHR13619">
    <property type="entry name" value="PHOSPHATIDATE CYTIDYLYLTRANSFERASE, MITOCHONDRIAL"/>
    <property type="match status" value="1"/>
</dbReference>
<evidence type="ECO:0000256" key="1">
    <source>
        <dbReference type="ARBA" id="ARBA00001946"/>
    </source>
</evidence>
<accession>A0A9P6E240</accession>
<dbReference type="PIRSF" id="PIRSF028840">
    <property type="entry name" value="Mmp37"/>
    <property type="match status" value="1"/>
</dbReference>
<keyword evidence="14" id="KW-0496">Mitochondrion</keyword>
<proteinExistence type="inferred from homology"/>
<gene>
    <name evidence="20" type="ORF">BS47DRAFT_1288145</name>
</gene>
<comment type="similarity">
    <text evidence="5">Belongs to the TAM41 family.</text>
</comment>
<evidence type="ECO:0000256" key="10">
    <source>
        <dbReference type="ARBA" id="ARBA00022695"/>
    </source>
</evidence>
<comment type="pathway">
    <text evidence="4">Lipid metabolism.</text>
</comment>
<evidence type="ECO:0000256" key="18">
    <source>
        <dbReference type="ARBA" id="ARBA00029893"/>
    </source>
</evidence>
<evidence type="ECO:0000313" key="20">
    <source>
        <dbReference type="EMBL" id="KAF9519610.1"/>
    </source>
</evidence>
<dbReference type="EMBL" id="MU128916">
    <property type="protein sequence ID" value="KAF9519610.1"/>
    <property type="molecule type" value="Genomic_DNA"/>
</dbReference>
<keyword evidence="13" id="KW-0443">Lipid metabolism</keyword>
<evidence type="ECO:0000256" key="9">
    <source>
        <dbReference type="ARBA" id="ARBA00022679"/>
    </source>
</evidence>
<dbReference type="Proteomes" id="UP000886523">
    <property type="component" value="Unassembled WGS sequence"/>
</dbReference>
<evidence type="ECO:0000256" key="4">
    <source>
        <dbReference type="ARBA" id="ARBA00005189"/>
    </source>
</evidence>
<evidence type="ECO:0000256" key="19">
    <source>
        <dbReference type="SAM" id="MobiDB-lite"/>
    </source>
</evidence>
<sequence>MLPAAHRSLSRSFIRRLSTETNNASHIEQLPPSPPPRQRTRFSPGPRPVQSASSLSPSTQALPYLPPHFGRNQVLSVPDSTRALLEEITNSFNAPIRYAFAYGSGVFRQEGYPAKGPVPLLDFVFAVNHPSHWHSINLHQNPSHYPLHARAFGSSFISKVQDVSPGVWFNAYVPVSGVMIKYGVTAVDNLCSDLLAWNTLYLSGRMHKPIRIIKDDARVRLTQQVNLVSALRVALLTLPENFEETVLFERVAQFSYRGDPRMKLMAENPGKIGNIVRAQGPQFRELYQRLANSLPGVHWASRFSQDSSAKARAALVRKLPATLLGQIESHYISLYSEPSFDSDPSAFWLKVGAEETLPRTIDKELSSIVRWPATVQSLKGIVSAGVGKSIRYGATKVGKWWSSQ</sequence>
<evidence type="ECO:0000256" key="2">
    <source>
        <dbReference type="ARBA" id="ARBA00004443"/>
    </source>
</evidence>
<dbReference type="Pfam" id="PF09139">
    <property type="entry name" value="Tam41_Mmp37"/>
    <property type="match status" value="1"/>
</dbReference>
<feature type="compositionally biased region" description="Polar residues" evidence="19">
    <location>
        <begin position="50"/>
        <end position="61"/>
    </location>
</feature>
<evidence type="ECO:0000256" key="16">
    <source>
        <dbReference type="ARBA" id="ARBA00023209"/>
    </source>
</evidence>
<dbReference type="InterPro" id="IPR015222">
    <property type="entry name" value="Tam41"/>
</dbReference>
<comment type="cofactor">
    <cofactor evidence="1">
        <name>Mg(2+)</name>
        <dbReference type="ChEBI" id="CHEBI:18420"/>
    </cofactor>
</comment>
<dbReference type="EC" id="2.7.7.41" evidence="6"/>
<keyword evidence="15" id="KW-0472">Membrane</keyword>
<keyword evidence="8" id="KW-0444">Lipid biosynthesis</keyword>
<keyword evidence="21" id="KW-1185">Reference proteome</keyword>
<evidence type="ECO:0000256" key="15">
    <source>
        <dbReference type="ARBA" id="ARBA00023136"/>
    </source>
</evidence>
<keyword evidence="9" id="KW-0808">Transferase</keyword>
<dbReference type="GO" id="GO:0032049">
    <property type="term" value="P:cardiolipin biosynthetic process"/>
    <property type="evidence" value="ECO:0007669"/>
    <property type="project" value="InterPro"/>
</dbReference>
<comment type="pathway">
    <text evidence="3">Phospholipid metabolism; CDP-diacylglycerol biosynthesis; CDP-diacylglycerol from sn-glycerol 3-phosphate: step 3/3.</text>
</comment>
<comment type="caution">
    <text evidence="20">The sequence shown here is derived from an EMBL/GenBank/DDBJ whole genome shotgun (WGS) entry which is preliminary data.</text>
</comment>
<dbReference type="OrthoDB" id="341477at2759"/>
<reference evidence="20" key="1">
    <citation type="journal article" date="2020" name="Nat. Commun.">
        <title>Large-scale genome sequencing of mycorrhizal fungi provides insights into the early evolution of symbiotic traits.</title>
        <authorList>
            <person name="Miyauchi S."/>
            <person name="Kiss E."/>
            <person name="Kuo A."/>
            <person name="Drula E."/>
            <person name="Kohler A."/>
            <person name="Sanchez-Garcia M."/>
            <person name="Morin E."/>
            <person name="Andreopoulos B."/>
            <person name="Barry K.W."/>
            <person name="Bonito G."/>
            <person name="Buee M."/>
            <person name="Carver A."/>
            <person name="Chen C."/>
            <person name="Cichocki N."/>
            <person name="Clum A."/>
            <person name="Culley D."/>
            <person name="Crous P.W."/>
            <person name="Fauchery L."/>
            <person name="Girlanda M."/>
            <person name="Hayes R.D."/>
            <person name="Keri Z."/>
            <person name="LaButti K."/>
            <person name="Lipzen A."/>
            <person name="Lombard V."/>
            <person name="Magnuson J."/>
            <person name="Maillard F."/>
            <person name="Murat C."/>
            <person name="Nolan M."/>
            <person name="Ohm R.A."/>
            <person name="Pangilinan J."/>
            <person name="Pereira M.F."/>
            <person name="Perotto S."/>
            <person name="Peter M."/>
            <person name="Pfister S."/>
            <person name="Riley R."/>
            <person name="Sitrit Y."/>
            <person name="Stielow J.B."/>
            <person name="Szollosi G."/>
            <person name="Zifcakova L."/>
            <person name="Stursova M."/>
            <person name="Spatafora J.W."/>
            <person name="Tedersoo L."/>
            <person name="Vaario L.M."/>
            <person name="Yamada A."/>
            <person name="Yan M."/>
            <person name="Wang P."/>
            <person name="Xu J."/>
            <person name="Bruns T."/>
            <person name="Baldrian P."/>
            <person name="Vilgalys R."/>
            <person name="Dunand C."/>
            <person name="Henrissat B."/>
            <person name="Grigoriev I.V."/>
            <person name="Hibbett D."/>
            <person name="Nagy L.G."/>
            <person name="Martin F.M."/>
        </authorList>
    </citation>
    <scope>NUCLEOTIDE SEQUENCE</scope>
    <source>
        <strain evidence="20">UP504</strain>
    </source>
</reference>
<keyword evidence="12" id="KW-0460">Magnesium</keyword>
<evidence type="ECO:0000256" key="14">
    <source>
        <dbReference type="ARBA" id="ARBA00023128"/>
    </source>
</evidence>
<dbReference type="PANTHER" id="PTHR13619:SF0">
    <property type="entry name" value="PHOSPHATIDATE CYTIDYLYLTRANSFERASE, MITOCHONDRIAL"/>
    <property type="match status" value="1"/>
</dbReference>
<keyword evidence="17" id="KW-1208">Phospholipid metabolism</keyword>
<dbReference type="GO" id="GO:0016024">
    <property type="term" value="P:CDP-diacylglycerol biosynthetic process"/>
    <property type="evidence" value="ECO:0007669"/>
    <property type="project" value="TreeGrafter"/>
</dbReference>
<dbReference type="GO" id="GO:0005743">
    <property type="term" value="C:mitochondrial inner membrane"/>
    <property type="evidence" value="ECO:0007669"/>
    <property type="project" value="UniProtKB-SubCell"/>
</dbReference>
<dbReference type="GO" id="GO:0004605">
    <property type="term" value="F:phosphatidate cytidylyltransferase activity"/>
    <property type="evidence" value="ECO:0007669"/>
    <property type="project" value="UniProtKB-EC"/>
</dbReference>
<evidence type="ECO:0000256" key="17">
    <source>
        <dbReference type="ARBA" id="ARBA00023264"/>
    </source>
</evidence>
<organism evidence="20 21">
    <name type="scientific">Hydnum rufescens UP504</name>
    <dbReference type="NCBI Taxonomy" id="1448309"/>
    <lineage>
        <taxon>Eukaryota</taxon>
        <taxon>Fungi</taxon>
        <taxon>Dikarya</taxon>
        <taxon>Basidiomycota</taxon>
        <taxon>Agaricomycotina</taxon>
        <taxon>Agaricomycetes</taxon>
        <taxon>Cantharellales</taxon>
        <taxon>Hydnaceae</taxon>
        <taxon>Hydnum</taxon>
    </lineage>
</organism>
<evidence type="ECO:0000313" key="21">
    <source>
        <dbReference type="Proteomes" id="UP000886523"/>
    </source>
</evidence>
<evidence type="ECO:0000256" key="6">
    <source>
        <dbReference type="ARBA" id="ARBA00012487"/>
    </source>
</evidence>
<keyword evidence="16" id="KW-0594">Phospholipid biosynthesis</keyword>
<dbReference type="AlphaFoldDB" id="A0A9P6E240"/>